<dbReference type="CDD" id="cd07958">
    <property type="entry name" value="Anticodon_Ia_Leu_BEm"/>
    <property type="match status" value="1"/>
</dbReference>
<gene>
    <name evidence="12" type="ORF">ONB1V03_LOCUS1207</name>
</gene>
<dbReference type="EMBL" id="OC914998">
    <property type="protein sequence ID" value="CAD7638093.1"/>
    <property type="molecule type" value="Genomic_DNA"/>
</dbReference>
<organism evidence="12">
    <name type="scientific">Oppiella nova</name>
    <dbReference type="NCBI Taxonomy" id="334625"/>
    <lineage>
        <taxon>Eukaryota</taxon>
        <taxon>Metazoa</taxon>
        <taxon>Ecdysozoa</taxon>
        <taxon>Arthropoda</taxon>
        <taxon>Chelicerata</taxon>
        <taxon>Arachnida</taxon>
        <taxon>Acari</taxon>
        <taxon>Acariformes</taxon>
        <taxon>Sarcoptiformes</taxon>
        <taxon>Oribatida</taxon>
        <taxon>Brachypylina</taxon>
        <taxon>Oppioidea</taxon>
        <taxon>Oppiidae</taxon>
        <taxon>Oppiella</taxon>
    </lineage>
</organism>
<proteinExistence type="inferred from homology"/>
<keyword evidence="6" id="KW-0648">Protein biosynthesis</keyword>
<dbReference type="GO" id="GO:0032543">
    <property type="term" value="P:mitochondrial translation"/>
    <property type="evidence" value="ECO:0007669"/>
    <property type="project" value="TreeGrafter"/>
</dbReference>
<evidence type="ECO:0000313" key="12">
    <source>
        <dbReference type="EMBL" id="CAD7638093.1"/>
    </source>
</evidence>
<keyword evidence="13" id="KW-1185">Reference proteome</keyword>
<dbReference type="Pfam" id="PF00133">
    <property type="entry name" value="tRNA-synt_1"/>
    <property type="match status" value="1"/>
</dbReference>
<dbReference type="NCBIfam" id="TIGR03775">
    <property type="entry name" value="RPE3"/>
    <property type="match status" value="1"/>
</dbReference>
<evidence type="ECO:0000259" key="11">
    <source>
        <dbReference type="Pfam" id="PF13603"/>
    </source>
</evidence>
<keyword evidence="5" id="KW-0067">ATP-binding</keyword>
<evidence type="ECO:0000259" key="9">
    <source>
        <dbReference type="Pfam" id="PF00133"/>
    </source>
</evidence>
<dbReference type="GO" id="GO:0002161">
    <property type="term" value="F:aminoacyl-tRNA deacylase activity"/>
    <property type="evidence" value="ECO:0007669"/>
    <property type="project" value="InterPro"/>
</dbReference>
<dbReference type="SUPFAM" id="SSF52374">
    <property type="entry name" value="Nucleotidylyl transferase"/>
    <property type="match status" value="1"/>
</dbReference>
<protein>
    <recommendedName>
        <fullName evidence="2">leucine--tRNA ligase</fullName>
        <ecNumber evidence="2">6.1.1.4</ecNumber>
    </recommendedName>
</protein>
<dbReference type="GO" id="GO:0006429">
    <property type="term" value="P:leucyl-tRNA aminoacylation"/>
    <property type="evidence" value="ECO:0007669"/>
    <property type="project" value="InterPro"/>
</dbReference>
<accession>A0A7R9LAJ3</accession>
<comment type="catalytic activity">
    <reaction evidence="8">
        <text>tRNA(Leu) + L-leucine + ATP = L-leucyl-tRNA(Leu) + AMP + diphosphate</text>
        <dbReference type="Rhea" id="RHEA:11688"/>
        <dbReference type="Rhea" id="RHEA-COMP:9613"/>
        <dbReference type="Rhea" id="RHEA-COMP:9622"/>
        <dbReference type="ChEBI" id="CHEBI:30616"/>
        <dbReference type="ChEBI" id="CHEBI:33019"/>
        <dbReference type="ChEBI" id="CHEBI:57427"/>
        <dbReference type="ChEBI" id="CHEBI:78442"/>
        <dbReference type="ChEBI" id="CHEBI:78494"/>
        <dbReference type="ChEBI" id="CHEBI:456215"/>
        <dbReference type="EC" id="6.1.1.4"/>
    </reaction>
</comment>
<evidence type="ECO:0000256" key="1">
    <source>
        <dbReference type="ARBA" id="ARBA00005594"/>
    </source>
</evidence>
<dbReference type="InterPro" id="IPR014729">
    <property type="entry name" value="Rossmann-like_a/b/a_fold"/>
</dbReference>
<dbReference type="SUPFAM" id="SSF50677">
    <property type="entry name" value="ValRS/IleRS/LeuRS editing domain"/>
    <property type="match status" value="1"/>
</dbReference>
<dbReference type="Proteomes" id="UP000728032">
    <property type="component" value="Unassembled WGS sequence"/>
</dbReference>
<evidence type="ECO:0000259" key="10">
    <source>
        <dbReference type="Pfam" id="PF08264"/>
    </source>
</evidence>
<evidence type="ECO:0000256" key="5">
    <source>
        <dbReference type="ARBA" id="ARBA00022840"/>
    </source>
</evidence>
<dbReference type="AlphaFoldDB" id="A0A7R9LAJ3"/>
<dbReference type="PANTHER" id="PTHR43740">
    <property type="entry name" value="LEUCYL-TRNA SYNTHETASE"/>
    <property type="match status" value="1"/>
</dbReference>
<dbReference type="InterPro" id="IPR009008">
    <property type="entry name" value="Val/Leu/Ile-tRNA-synth_edit"/>
</dbReference>
<dbReference type="PRINTS" id="PR00985">
    <property type="entry name" value="TRNASYNTHLEU"/>
</dbReference>
<dbReference type="InterPro" id="IPR013155">
    <property type="entry name" value="M/V/L/I-tRNA-synth_anticd-bd"/>
</dbReference>
<comment type="similarity">
    <text evidence="1">Belongs to the class-I aminoacyl-tRNA synthetase family.</text>
</comment>
<evidence type="ECO:0000256" key="7">
    <source>
        <dbReference type="ARBA" id="ARBA00023146"/>
    </source>
</evidence>
<evidence type="ECO:0000256" key="6">
    <source>
        <dbReference type="ARBA" id="ARBA00022917"/>
    </source>
</evidence>
<dbReference type="SUPFAM" id="SSF47323">
    <property type="entry name" value="Anticodon-binding domain of a subclass of class I aminoacyl-tRNA synthetases"/>
    <property type="match status" value="1"/>
</dbReference>
<evidence type="ECO:0000256" key="2">
    <source>
        <dbReference type="ARBA" id="ARBA00013164"/>
    </source>
</evidence>
<dbReference type="EC" id="6.1.1.4" evidence="2"/>
<dbReference type="Pfam" id="PF13603">
    <property type="entry name" value="tRNA-synt_1_2"/>
    <property type="match status" value="1"/>
</dbReference>
<keyword evidence="7" id="KW-0030">Aminoacyl-tRNA synthetase</keyword>
<dbReference type="OrthoDB" id="15954at2759"/>
<feature type="domain" description="Aminoacyl-tRNA synthetase class Ia" evidence="9">
    <location>
        <begin position="72"/>
        <end position="229"/>
    </location>
</feature>
<evidence type="ECO:0000256" key="3">
    <source>
        <dbReference type="ARBA" id="ARBA00022598"/>
    </source>
</evidence>
<dbReference type="InterPro" id="IPR022437">
    <property type="entry name" value="RPE3"/>
</dbReference>
<dbReference type="GO" id="GO:0005739">
    <property type="term" value="C:mitochondrion"/>
    <property type="evidence" value="ECO:0007669"/>
    <property type="project" value="TreeGrafter"/>
</dbReference>
<evidence type="ECO:0000256" key="8">
    <source>
        <dbReference type="ARBA" id="ARBA00047469"/>
    </source>
</evidence>
<dbReference type="FunFam" id="1.10.730.10:FF:000002">
    <property type="entry name" value="Leucine--tRNA ligase"/>
    <property type="match status" value="1"/>
</dbReference>
<name>A0A7R9LAJ3_9ACAR</name>
<reference evidence="12" key="1">
    <citation type="submission" date="2020-11" db="EMBL/GenBank/DDBJ databases">
        <authorList>
            <person name="Tran Van P."/>
        </authorList>
    </citation>
    <scope>NUCLEOTIDE SEQUENCE</scope>
</reference>
<dbReference type="InterPro" id="IPR002300">
    <property type="entry name" value="aa-tRNA-synth_Ia"/>
</dbReference>
<dbReference type="InterPro" id="IPR002302">
    <property type="entry name" value="Leu-tRNA-ligase"/>
</dbReference>
<dbReference type="GO" id="GO:0004823">
    <property type="term" value="F:leucine-tRNA ligase activity"/>
    <property type="evidence" value="ECO:0007669"/>
    <property type="project" value="UniProtKB-EC"/>
</dbReference>
<evidence type="ECO:0000256" key="4">
    <source>
        <dbReference type="ARBA" id="ARBA00022741"/>
    </source>
</evidence>
<dbReference type="PANTHER" id="PTHR43740:SF2">
    <property type="entry name" value="LEUCINE--TRNA LIGASE, MITOCHONDRIAL"/>
    <property type="match status" value="1"/>
</dbReference>
<keyword evidence="4" id="KW-0547">Nucleotide-binding</keyword>
<keyword evidence="3" id="KW-0436">Ligase</keyword>
<sequence length="520" mass="59881">MDYGTGAIFGCPAHDERDHKLALSMNLAIKQVIENKNIAIDVNCAAYVDARQKSIEELEKRSLGKRTTNYRLKDWGVSRQRFWGCPIPIIYCNICGAVPVPEDNLPIILPKDVIFDGHGNPLDAHPNWKHTNCPKCHENAIRETDTFDTFFESSWYFTRYCDVSAKEMTNKESCDYWLPVDQYIGGIEHAVMHLLYARFFTKLMNEQKIISIREPFINLLNQGMVLHATYKDSNNQFLYPDEVVKQGDKLVHKESGLEVTKGRIEKMNSPPEKDLEWSASGIEGCSRFIAKLQNMLKVIAMYNNQTTIIQKDSKINLQLNSQSFRQDEFETTPCASVQIVREQRRMAKNSLVSSFVNDAVPDQKQLLKLIHSTIKYVAEDIVSFKLNKAIARMRELFNNLSDKLSENNILDIELIKEGFSILIRLLNPFIPHITEEIWQRLGNTERLYKMPFPTFDKSLLIAQSYIIAIQINGKLKETHEFDIAISNEEIKKIAINLPKIQKYIEGKEAKKIILIPQKAY</sequence>
<evidence type="ECO:0000313" key="13">
    <source>
        <dbReference type="Proteomes" id="UP000728032"/>
    </source>
</evidence>
<dbReference type="GO" id="GO:0005524">
    <property type="term" value="F:ATP binding"/>
    <property type="evidence" value="ECO:0007669"/>
    <property type="project" value="UniProtKB-KW"/>
</dbReference>
<dbReference type="Gene3D" id="3.40.50.620">
    <property type="entry name" value="HUPs"/>
    <property type="match status" value="1"/>
</dbReference>
<dbReference type="InterPro" id="IPR009080">
    <property type="entry name" value="tRNAsynth_Ia_anticodon-bd"/>
</dbReference>
<dbReference type="EMBL" id="CAJPVJ010000173">
    <property type="protein sequence ID" value="CAG2161603.1"/>
    <property type="molecule type" value="Genomic_DNA"/>
</dbReference>
<dbReference type="Gene3D" id="1.10.730.10">
    <property type="entry name" value="Isoleucyl-tRNA Synthetase, Domain 1"/>
    <property type="match status" value="2"/>
</dbReference>
<feature type="domain" description="Methionyl/Valyl/Leucyl/Isoleucyl-tRNA synthetase anticodon-binding" evidence="10">
    <location>
        <begin position="364"/>
        <end position="481"/>
    </location>
</feature>
<feature type="domain" description="Leucyl-tRNA synthetase editing" evidence="11">
    <location>
        <begin position="1"/>
        <end position="47"/>
    </location>
</feature>
<dbReference type="Pfam" id="PF08264">
    <property type="entry name" value="Anticodon_1"/>
    <property type="match status" value="1"/>
</dbReference>
<dbReference type="InterPro" id="IPR025709">
    <property type="entry name" value="Leu_tRNA-synth_edit"/>
</dbReference>